<comment type="caution">
    <text evidence="1">The sequence shown here is derived from an EMBL/GenBank/DDBJ whole genome shotgun (WGS) entry which is preliminary data.</text>
</comment>
<dbReference type="EMBL" id="LAZR01006671">
    <property type="protein sequence ID" value="KKM90451.1"/>
    <property type="molecule type" value="Genomic_DNA"/>
</dbReference>
<reference evidence="1" key="1">
    <citation type="journal article" date="2015" name="Nature">
        <title>Complex archaea that bridge the gap between prokaryotes and eukaryotes.</title>
        <authorList>
            <person name="Spang A."/>
            <person name="Saw J.H."/>
            <person name="Jorgensen S.L."/>
            <person name="Zaremba-Niedzwiedzka K."/>
            <person name="Martijn J."/>
            <person name="Lind A.E."/>
            <person name="van Eijk R."/>
            <person name="Schleper C."/>
            <person name="Guy L."/>
            <person name="Ettema T.J."/>
        </authorList>
    </citation>
    <scope>NUCLEOTIDE SEQUENCE</scope>
</reference>
<dbReference type="AlphaFoldDB" id="A0A0F9LTP1"/>
<sequence>MTNEEIAKALGGNVGLGKPLLCPICSPDSMNEEQPMSSVGDFENELFCPHCDLYAEIVVTYNPDQKEGSSNESKS</sequence>
<protein>
    <submittedName>
        <fullName evidence="1">Uncharacterized protein</fullName>
    </submittedName>
</protein>
<evidence type="ECO:0000313" key="1">
    <source>
        <dbReference type="EMBL" id="KKM90451.1"/>
    </source>
</evidence>
<accession>A0A0F9LTP1</accession>
<gene>
    <name evidence="1" type="ORF">LCGC14_1238540</name>
</gene>
<name>A0A0F9LTP1_9ZZZZ</name>
<organism evidence="1">
    <name type="scientific">marine sediment metagenome</name>
    <dbReference type="NCBI Taxonomy" id="412755"/>
    <lineage>
        <taxon>unclassified sequences</taxon>
        <taxon>metagenomes</taxon>
        <taxon>ecological metagenomes</taxon>
    </lineage>
</organism>
<proteinExistence type="predicted"/>